<gene>
    <name evidence="1" type="ORF">Rsw2DRAFT_2992</name>
</gene>
<dbReference type="AlphaFoldDB" id="C8S4L4"/>
<dbReference type="Proteomes" id="UP000010121">
    <property type="component" value="Unassembled WGS sequence"/>
</dbReference>
<accession>C8S4L4</accession>
<name>C8S4L4_9RHOB</name>
<protein>
    <submittedName>
        <fullName evidence="1">Uncharacterized protein</fullName>
    </submittedName>
</protein>
<dbReference type="EMBL" id="ACYY01000026">
    <property type="protein sequence ID" value="EEW24097.1"/>
    <property type="molecule type" value="Genomic_DNA"/>
</dbReference>
<comment type="caution">
    <text evidence="1">The sequence shown here is derived from an EMBL/GenBank/DDBJ whole genome shotgun (WGS) entry which is preliminary data.</text>
</comment>
<sequence>MAGLEQDLWLVCRISEGDGRESIMRGFCNRLAADLAAASGQSVRTEGAIPIGADVVAVTVTPASSVRAAAILQVGKQVSDGMKFSNQQDLWITVMDGNLQPDSATALIYPLMKMLETP</sequence>
<keyword evidence="2" id="KW-1185">Reference proteome</keyword>
<evidence type="ECO:0000313" key="2">
    <source>
        <dbReference type="Proteomes" id="UP000010121"/>
    </source>
</evidence>
<evidence type="ECO:0000313" key="1">
    <source>
        <dbReference type="EMBL" id="EEW24097.1"/>
    </source>
</evidence>
<reference evidence="1 2" key="1">
    <citation type="submission" date="2009-08" db="EMBL/GenBank/DDBJ databases">
        <title>The draft genome of Rhodobacter sp. SW2.</title>
        <authorList>
            <consortium name="US DOE Joint Genome Institute (JGI-PGF)"/>
            <person name="Lucas S."/>
            <person name="Copeland A."/>
            <person name="Lapidus A."/>
            <person name="Glavina del Rio T."/>
            <person name="Tice H."/>
            <person name="Bruce D."/>
            <person name="Goodwin L."/>
            <person name="Pitluck S."/>
            <person name="Larimer F."/>
            <person name="Land M.L."/>
            <person name="Hauser L."/>
            <person name="Emerson D."/>
        </authorList>
    </citation>
    <scope>NUCLEOTIDE SEQUENCE [LARGE SCALE GENOMIC DNA]</scope>
    <source>
        <strain evidence="1 2">SW2</strain>
    </source>
</reference>
<proteinExistence type="predicted"/>
<organism evidence="1 2">
    <name type="scientific">Rhodobacter ferrooxidans</name>
    <dbReference type="NCBI Taxonomy" id="371731"/>
    <lineage>
        <taxon>Bacteria</taxon>
        <taxon>Pseudomonadati</taxon>
        <taxon>Pseudomonadota</taxon>
        <taxon>Alphaproteobacteria</taxon>
        <taxon>Rhodobacterales</taxon>
        <taxon>Rhodobacter group</taxon>
        <taxon>Rhodobacter</taxon>
    </lineage>
</organism>